<evidence type="ECO:0000256" key="10">
    <source>
        <dbReference type="PROSITE-ProRule" id="PRU00723"/>
    </source>
</evidence>
<dbReference type="Gene3D" id="3.30.40.10">
    <property type="entry name" value="Zinc/RING finger domain, C3HC4 (zinc finger)"/>
    <property type="match status" value="1"/>
</dbReference>
<dbReference type="InterPro" id="IPR041367">
    <property type="entry name" value="Znf-CCCH_4"/>
</dbReference>
<evidence type="ECO:0000256" key="8">
    <source>
        <dbReference type="ARBA" id="ARBA00022786"/>
    </source>
</evidence>
<keyword evidence="5 10" id="KW-0479">Metal-binding</keyword>
<feature type="region of interest" description="Disordered" evidence="11">
    <location>
        <begin position="68"/>
        <end position="112"/>
    </location>
</feature>
<dbReference type="PROSITE" id="PS50089">
    <property type="entry name" value="ZF_RING_2"/>
    <property type="match status" value="1"/>
</dbReference>
<dbReference type="GO" id="GO:0008270">
    <property type="term" value="F:zinc ion binding"/>
    <property type="evidence" value="ECO:0007669"/>
    <property type="project" value="UniProtKB-KW"/>
</dbReference>
<dbReference type="InterPro" id="IPR013083">
    <property type="entry name" value="Znf_RING/FYVE/PHD"/>
</dbReference>
<dbReference type="PROSITE" id="PS00518">
    <property type="entry name" value="ZF_RING_1"/>
    <property type="match status" value="1"/>
</dbReference>
<proteinExistence type="predicted"/>
<reference evidence="14" key="2">
    <citation type="submission" date="2025-09" db="UniProtKB">
        <authorList>
            <consortium name="Ensembl"/>
        </authorList>
    </citation>
    <scope>IDENTIFICATION</scope>
</reference>
<keyword evidence="4" id="KW-0808">Transferase</keyword>
<evidence type="ECO:0000256" key="2">
    <source>
        <dbReference type="ARBA" id="ARBA00004906"/>
    </source>
</evidence>
<keyword evidence="15" id="KW-1185">Reference proteome</keyword>
<feature type="domain" description="RING-type" evidence="12">
    <location>
        <begin position="191"/>
        <end position="245"/>
    </location>
</feature>
<dbReference type="SUPFAM" id="SSF57850">
    <property type="entry name" value="RING/U-box"/>
    <property type="match status" value="1"/>
</dbReference>
<feature type="zinc finger region" description="C3H1-type" evidence="10">
    <location>
        <begin position="273"/>
        <end position="301"/>
    </location>
</feature>
<dbReference type="InterPro" id="IPR018957">
    <property type="entry name" value="Znf_C3HC4_RING-type"/>
</dbReference>
<dbReference type="UniPathway" id="UPA00143"/>
<dbReference type="Pfam" id="PF00642">
    <property type="entry name" value="zf-CCCH"/>
    <property type="match status" value="1"/>
</dbReference>
<feature type="domain" description="C3H1-type" evidence="13">
    <location>
        <begin position="4"/>
        <end position="31"/>
    </location>
</feature>
<comment type="catalytic activity">
    <reaction evidence="1">
        <text>S-ubiquitinyl-[E2 ubiquitin-conjugating enzyme]-L-cysteine + [acceptor protein]-L-lysine = [E2 ubiquitin-conjugating enzyme]-L-cysteine + N(6)-ubiquitinyl-[acceptor protein]-L-lysine.</text>
        <dbReference type="EC" id="2.3.2.27"/>
    </reaction>
</comment>
<dbReference type="STRING" id="8078.ENSFHEP00000003717"/>
<evidence type="ECO:0000256" key="3">
    <source>
        <dbReference type="ARBA" id="ARBA00012483"/>
    </source>
</evidence>
<dbReference type="GeneTree" id="ENSGT00950000183077"/>
<reference evidence="14" key="1">
    <citation type="submission" date="2025-08" db="UniProtKB">
        <authorList>
            <consortium name="Ensembl"/>
        </authorList>
    </citation>
    <scope>IDENTIFICATION</scope>
</reference>
<keyword evidence="8" id="KW-0833">Ubl conjugation pathway</keyword>
<evidence type="ECO:0000256" key="5">
    <source>
        <dbReference type="ARBA" id="ARBA00022723"/>
    </source>
</evidence>
<feature type="compositionally biased region" description="Acidic residues" evidence="11">
    <location>
        <begin position="154"/>
        <end position="165"/>
    </location>
</feature>
<evidence type="ECO:0000259" key="13">
    <source>
        <dbReference type="PROSITE" id="PS50103"/>
    </source>
</evidence>
<sequence length="356" mass="39875">MDSARSGNVCRRFINGFCRFGSRCKFIHDSTPIPASQICRYFQKGECWYGERCRFFHVLPQVGPAFAGRRGSAPAASSSSMAYSSERRGSEPALQRANVSSRHQCSGSQSAVAFSPPLHTRHLPEYIVADRSQENYMASAQRSDIAQASAWQGTDEEPSISETAEDGATAASNNGNDGVTGAFLQSKNVVCGICMEVIYEKETERGRVFGILPNCNHPFCLECITTWRKVKDIGSDVVRACPQCRVRSDFYVPSKYWVEGQEKEKVIAAFKKKFSEKRCHNFDRYGYCPFKKECLYRHVPDSTPSALSEEEDDDDDDDDDVVDLGGLLGIFISMRLIGGEDAEEDLLFYLTEDHRF</sequence>
<dbReference type="SMART" id="SM00356">
    <property type="entry name" value="ZnF_C3H1"/>
    <property type="match status" value="3"/>
</dbReference>
<dbReference type="PANTHER" id="PTHR11224:SF39">
    <property type="entry name" value="RING-TYPE E3 UBIQUITIN TRANSFERASE"/>
    <property type="match status" value="1"/>
</dbReference>
<evidence type="ECO:0000313" key="14">
    <source>
        <dbReference type="Ensembl" id="ENSFHEP00000003717.1"/>
    </source>
</evidence>
<feature type="domain" description="C3H1-type" evidence="13">
    <location>
        <begin position="273"/>
        <end position="301"/>
    </location>
</feature>
<dbReference type="PANTHER" id="PTHR11224">
    <property type="entry name" value="MAKORIN-RELATED"/>
    <property type="match status" value="1"/>
</dbReference>
<feature type="zinc finger region" description="C3H1-type" evidence="10">
    <location>
        <begin position="4"/>
        <end position="31"/>
    </location>
</feature>
<accession>A0A3Q2NWF5</accession>
<dbReference type="EC" id="2.3.2.27" evidence="3"/>
<keyword evidence="9 10" id="KW-0862">Zinc</keyword>
<dbReference type="InterPro" id="IPR045072">
    <property type="entry name" value="MKRN-like"/>
</dbReference>
<dbReference type="InterPro" id="IPR000571">
    <property type="entry name" value="Znf_CCCH"/>
</dbReference>
<dbReference type="GO" id="GO:0000209">
    <property type="term" value="P:protein polyubiquitination"/>
    <property type="evidence" value="ECO:0007669"/>
    <property type="project" value="InterPro"/>
</dbReference>
<dbReference type="Pfam" id="PF18044">
    <property type="entry name" value="zf-CCCH_4"/>
    <property type="match status" value="1"/>
</dbReference>
<evidence type="ECO:0000313" key="15">
    <source>
        <dbReference type="Proteomes" id="UP000265000"/>
    </source>
</evidence>
<keyword evidence="6" id="KW-0677">Repeat</keyword>
<dbReference type="InterPro" id="IPR001841">
    <property type="entry name" value="Znf_RING"/>
</dbReference>
<dbReference type="Ensembl" id="ENSFHET00000010215.1">
    <property type="protein sequence ID" value="ENSFHEP00000003717.1"/>
    <property type="gene ID" value="ENSFHEG00000004528.1"/>
</dbReference>
<dbReference type="SMART" id="SM00184">
    <property type="entry name" value="RING"/>
    <property type="match status" value="1"/>
</dbReference>
<dbReference type="AlphaFoldDB" id="A0A3Q2NWF5"/>
<feature type="region of interest" description="Disordered" evidence="11">
    <location>
        <begin position="147"/>
        <end position="173"/>
    </location>
</feature>
<evidence type="ECO:0000256" key="6">
    <source>
        <dbReference type="ARBA" id="ARBA00022737"/>
    </source>
</evidence>
<evidence type="ECO:0000256" key="1">
    <source>
        <dbReference type="ARBA" id="ARBA00000900"/>
    </source>
</evidence>
<dbReference type="FunFam" id="3.30.40.10:FF:000117">
    <property type="entry name" value="Probable E3 ubiquitin-protein ligase makorin-1"/>
    <property type="match status" value="1"/>
</dbReference>
<dbReference type="SUPFAM" id="SSF90229">
    <property type="entry name" value="CCCH zinc finger"/>
    <property type="match status" value="2"/>
</dbReference>
<evidence type="ECO:0000256" key="4">
    <source>
        <dbReference type="ARBA" id="ARBA00022679"/>
    </source>
</evidence>
<dbReference type="InterPro" id="IPR017907">
    <property type="entry name" value="Znf_RING_CS"/>
</dbReference>
<evidence type="ECO:0000259" key="12">
    <source>
        <dbReference type="PROSITE" id="PS50089"/>
    </source>
</evidence>
<organism evidence="14 15">
    <name type="scientific">Fundulus heteroclitus</name>
    <name type="common">Killifish</name>
    <name type="synonym">Mummichog</name>
    <dbReference type="NCBI Taxonomy" id="8078"/>
    <lineage>
        <taxon>Eukaryota</taxon>
        <taxon>Metazoa</taxon>
        <taxon>Chordata</taxon>
        <taxon>Craniata</taxon>
        <taxon>Vertebrata</taxon>
        <taxon>Euteleostomi</taxon>
        <taxon>Actinopterygii</taxon>
        <taxon>Neopterygii</taxon>
        <taxon>Teleostei</taxon>
        <taxon>Neoteleostei</taxon>
        <taxon>Acanthomorphata</taxon>
        <taxon>Ovalentaria</taxon>
        <taxon>Atherinomorphae</taxon>
        <taxon>Cyprinodontiformes</taxon>
        <taxon>Fundulidae</taxon>
        <taxon>Fundulus</taxon>
    </lineage>
</organism>
<keyword evidence="7 10" id="KW-0863">Zinc-finger</keyword>
<dbReference type="Proteomes" id="UP000265000">
    <property type="component" value="Unplaced"/>
</dbReference>
<dbReference type="GO" id="GO:0061630">
    <property type="term" value="F:ubiquitin protein ligase activity"/>
    <property type="evidence" value="ECO:0007669"/>
    <property type="project" value="UniProtKB-EC"/>
</dbReference>
<evidence type="ECO:0000256" key="9">
    <source>
        <dbReference type="ARBA" id="ARBA00022833"/>
    </source>
</evidence>
<name>A0A3Q2NWF5_FUNHE</name>
<dbReference type="Gene3D" id="4.10.1000.10">
    <property type="entry name" value="Zinc finger, CCCH-type"/>
    <property type="match status" value="1"/>
</dbReference>
<feature type="zinc finger region" description="C3H1-type" evidence="10">
    <location>
        <begin position="33"/>
        <end position="60"/>
    </location>
</feature>
<feature type="compositionally biased region" description="Polar residues" evidence="11">
    <location>
        <begin position="97"/>
        <end position="112"/>
    </location>
</feature>
<dbReference type="PROSITE" id="PS50103">
    <property type="entry name" value="ZF_C3H1"/>
    <property type="match status" value="3"/>
</dbReference>
<dbReference type="Pfam" id="PF00097">
    <property type="entry name" value="zf-C3HC4"/>
    <property type="match status" value="1"/>
</dbReference>
<evidence type="ECO:0000256" key="11">
    <source>
        <dbReference type="SAM" id="MobiDB-lite"/>
    </source>
</evidence>
<protein>
    <recommendedName>
        <fullName evidence="3">RING-type E3 ubiquitin transferase</fullName>
        <ecNumber evidence="3">2.3.2.27</ecNumber>
    </recommendedName>
</protein>
<feature type="compositionally biased region" description="Low complexity" evidence="11">
    <location>
        <begin position="68"/>
        <end position="84"/>
    </location>
</feature>
<dbReference type="InterPro" id="IPR036855">
    <property type="entry name" value="Znf_CCCH_sf"/>
</dbReference>
<evidence type="ECO:0000256" key="7">
    <source>
        <dbReference type="ARBA" id="ARBA00022771"/>
    </source>
</evidence>
<feature type="domain" description="C3H1-type" evidence="13">
    <location>
        <begin position="33"/>
        <end position="60"/>
    </location>
</feature>
<comment type="pathway">
    <text evidence="2">Protein modification; protein ubiquitination.</text>
</comment>